<dbReference type="InterPro" id="IPR036390">
    <property type="entry name" value="WH_DNA-bd_sf"/>
</dbReference>
<comment type="caution">
    <text evidence="1">The sequence shown here is derived from an EMBL/GenBank/DDBJ whole genome shotgun (WGS) entry which is preliminary data.</text>
</comment>
<proteinExistence type="predicted"/>
<keyword evidence="2" id="KW-1185">Reference proteome</keyword>
<evidence type="ECO:0008006" key="3">
    <source>
        <dbReference type="Google" id="ProtNLM"/>
    </source>
</evidence>
<evidence type="ECO:0000313" key="2">
    <source>
        <dbReference type="Proteomes" id="UP001597216"/>
    </source>
</evidence>
<dbReference type="RefSeq" id="WP_374348467.1">
    <property type="nucleotide sequence ID" value="NZ_JBHTLQ010000009.1"/>
</dbReference>
<dbReference type="Proteomes" id="UP001597216">
    <property type="component" value="Unassembled WGS sequence"/>
</dbReference>
<reference evidence="2" key="1">
    <citation type="journal article" date="2019" name="Int. J. Syst. Evol. Microbiol.">
        <title>The Global Catalogue of Microorganisms (GCM) 10K type strain sequencing project: providing services to taxonomists for standard genome sequencing and annotation.</title>
        <authorList>
            <consortium name="The Broad Institute Genomics Platform"/>
            <consortium name="The Broad Institute Genome Sequencing Center for Infectious Disease"/>
            <person name="Wu L."/>
            <person name="Ma J."/>
        </authorList>
    </citation>
    <scope>NUCLEOTIDE SEQUENCE [LARGE SCALE GENOMIC DNA]</scope>
    <source>
        <strain evidence="2">CCUG 55074</strain>
    </source>
</reference>
<name>A0ABW3SZL4_9CAUL</name>
<dbReference type="Gene3D" id="1.10.10.10">
    <property type="entry name" value="Winged helix-like DNA-binding domain superfamily/Winged helix DNA-binding domain"/>
    <property type="match status" value="1"/>
</dbReference>
<organism evidence="1 2">
    <name type="scientific">Phenylobacterium conjunctum</name>
    <dbReference type="NCBI Taxonomy" id="1298959"/>
    <lineage>
        <taxon>Bacteria</taxon>
        <taxon>Pseudomonadati</taxon>
        <taxon>Pseudomonadota</taxon>
        <taxon>Alphaproteobacteria</taxon>
        <taxon>Caulobacterales</taxon>
        <taxon>Caulobacteraceae</taxon>
        <taxon>Phenylobacterium</taxon>
    </lineage>
</organism>
<protein>
    <recommendedName>
        <fullName evidence="3">HTH iclR-type domain-containing protein</fullName>
    </recommendedName>
</protein>
<accession>A0ABW3SZL4</accession>
<dbReference type="SUPFAM" id="SSF46785">
    <property type="entry name" value="Winged helix' DNA-binding domain"/>
    <property type="match status" value="1"/>
</dbReference>
<dbReference type="EMBL" id="JBHTLQ010000009">
    <property type="protein sequence ID" value="MFD1190133.1"/>
    <property type="molecule type" value="Genomic_DNA"/>
</dbReference>
<dbReference type="InterPro" id="IPR036388">
    <property type="entry name" value="WH-like_DNA-bd_sf"/>
</dbReference>
<sequence length="147" mass="15800">MGFNALSELGPTHGLLSRHDGSRAYEFHHNASLLFHLTLTWRRRCGNDSDAVFVYMAFILAAATEAVNEASHGGVVSLAEVQASLSAFSIANMTGIPRETVRRKLRLLEQNGVLSAGPGASYTVRIERGRLLEALQPRGLRPGGGAS</sequence>
<evidence type="ECO:0000313" key="1">
    <source>
        <dbReference type="EMBL" id="MFD1190133.1"/>
    </source>
</evidence>
<gene>
    <name evidence="1" type="ORF">ACFQ27_06025</name>
</gene>